<comment type="caution">
    <text evidence="2">The sequence shown here is derived from an EMBL/GenBank/DDBJ whole genome shotgun (WGS) entry which is preliminary data.</text>
</comment>
<dbReference type="OrthoDB" id="2017318at2759"/>
<protein>
    <recommendedName>
        <fullName evidence="4">F-box domain-containing protein</fullName>
    </recommendedName>
</protein>
<evidence type="ECO:0000313" key="3">
    <source>
        <dbReference type="Proteomes" id="UP000660262"/>
    </source>
</evidence>
<dbReference type="EMBL" id="BNJQ01000029">
    <property type="protein sequence ID" value="GHP10397.1"/>
    <property type="molecule type" value="Genomic_DNA"/>
</dbReference>
<organism evidence="2 3">
    <name type="scientific">Pycnococcus provasolii</name>
    <dbReference type="NCBI Taxonomy" id="41880"/>
    <lineage>
        <taxon>Eukaryota</taxon>
        <taxon>Viridiplantae</taxon>
        <taxon>Chlorophyta</taxon>
        <taxon>Pseudoscourfieldiophyceae</taxon>
        <taxon>Pseudoscourfieldiales</taxon>
        <taxon>Pycnococcaceae</taxon>
        <taxon>Pycnococcus</taxon>
    </lineage>
</organism>
<keyword evidence="3" id="KW-1185">Reference proteome</keyword>
<feature type="region of interest" description="Disordered" evidence="1">
    <location>
        <begin position="552"/>
        <end position="617"/>
    </location>
</feature>
<dbReference type="AlphaFoldDB" id="A0A830HZT4"/>
<dbReference type="Gene3D" id="2.120.10.80">
    <property type="entry name" value="Kelch-type beta propeller"/>
    <property type="match status" value="1"/>
</dbReference>
<dbReference type="SUPFAM" id="SSF50965">
    <property type="entry name" value="Galactose oxidase, central domain"/>
    <property type="match status" value="2"/>
</dbReference>
<feature type="compositionally biased region" description="Acidic residues" evidence="1">
    <location>
        <begin position="562"/>
        <end position="602"/>
    </location>
</feature>
<sequence>MAMMPEFYDALVSGDDADSDDVVSSVLVTLHSMHILSSDVLPLLCARDLAVLACVSKDIREAVAETPAWARIARSKFGVTMLETIERKWNKKCSKKVLGETHSSSSQEDLSEEQGANLVGNSLLTRKQEGLRTLAKCASTFVPTGWKWCGEDLARETHARYADEFEGTVDQRQSMALARSGHTATLFDELGIVVVVGGLGARRGGDDGPPVVVLRPATGEMSIPTVVGPSPLTRFRHAAARVYPSDVDDDVLAQLGPLTREQASAGGMLLVHGGYNFDGEFFGDVLIMWTNGEEIRWTSPLECEGEDGLAIWHHTITRVGPGRFIALGGEIMRPRSFGGNSLVRSLRSPRELRLRARIWRTLKTEVVPQPNMAIGTGFIEVEDWVGARWLHAAVHTTGSDGDANTLVVMAGFTANRSDMNGVRLRLRSTELAVMCPVVLDLATDPPTWTMPPSSSSSPQPAPRHRFGSTVYADRWWVFHGGCGSNGWRGDACVFDLHELRWRGQLHAGRDYVSHRTIAGHTLEGGVAFGGCIPTPLGIAPVAKWDVLLLCDDSAPEDGNMPSDEEEEEDDDDDDDEEDVDLDSSDLVENVVDDDDSDIDNESDDMHANDDSDEETPD</sequence>
<dbReference type="InterPro" id="IPR015915">
    <property type="entry name" value="Kelch-typ_b-propeller"/>
</dbReference>
<dbReference type="PANTHER" id="PTHR23244">
    <property type="entry name" value="KELCH REPEAT DOMAIN"/>
    <property type="match status" value="1"/>
</dbReference>
<name>A0A830HZT4_9CHLO</name>
<dbReference type="InterPro" id="IPR011043">
    <property type="entry name" value="Gal_Oxase/kelch_b-propeller"/>
</dbReference>
<evidence type="ECO:0008006" key="4">
    <source>
        <dbReference type="Google" id="ProtNLM"/>
    </source>
</evidence>
<evidence type="ECO:0000256" key="1">
    <source>
        <dbReference type="SAM" id="MobiDB-lite"/>
    </source>
</evidence>
<dbReference type="PANTHER" id="PTHR23244:SF471">
    <property type="entry name" value="GUANINE NUCLEOTIDE-BINDING PROTEIN SUBUNIT BETA 1-RELATED"/>
    <property type="match status" value="1"/>
</dbReference>
<proteinExistence type="predicted"/>
<evidence type="ECO:0000313" key="2">
    <source>
        <dbReference type="EMBL" id="GHP10397.1"/>
    </source>
</evidence>
<accession>A0A830HZT4</accession>
<gene>
    <name evidence="2" type="ORF">PPROV_000912800</name>
</gene>
<dbReference type="Proteomes" id="UP000660262">
    <property type="component" value="Unassembled WGS sequence"/>
</dbReference>
<reference evidence="2" key="1">
    <citation type="submission" date="2020-10" db="EMBL/GenBank/DDBJ databases">
        <title>Unveiling of a novel bifunctional photoreceptor, Dualchrome1, isolated from a cosmopolitan green alga.</title>
        <authorList>
            <person name="Suzuki S."/>
            <person name="Kawachi M."/>
        </authorList>
    </citation>
    <scope>NUCLEOTIDE SEQUENCE</scope>
    <source>
        <strain evidence="2">NIES 2893</strain>
    </source>
</reference>